<feature type="active site" description="Nucleophile" evidence="2">
    <location>
        <position position="93"/>
    </location>
</feature>
<evidence type="ECO:0000256" key="2">
    <source>
        <dbReference type="PIRSR" id="PIRSR017388-1"/>
    </source>
</evidence>
<dbReference type="GO" id="GO:0052689">
    <property type="term" value="F:carboxylic ester hydrolase activity"/>
    <property type="evidence" value="ECO:0007669"/>
    <property type="project" value="InterPro"/>
</dbReference>
<dbReference type="RefSeq" id="WP_114031218.1">
    <property type="nucleotide sequence ID" value="NZ_QOIL01000014.1"/>
</dbReference>
<dbReference type="InterPro" id="IPR050266">
    <property type="entry name" value="AB_hydrolase_sf"/>
</dbReference>
<evidence type="ECO:0000256" key="1">
    <source>
        <dbReference type="ARBA" id="ARBA00022801"/>
    </source>
</evidence>
<protein>
    <submittedName>
        <fullName evidence="4">Alpha/beta fold hydrolase</fullName>
    </submittedName>
</protein>
<organism evidence="4 5">
    <name type="scientific">Sphaerisporangium album</name>
    <dbReference type="NCBI Taxonomy" id="509200"/>
    <lineage>
        <taxon>Bacteria</taxon>
        <taxon>Bacillati</taxon>
        <taxon>Actinomycetota</taxon>
        <taxon>Actinomycetes</taxon>
        <taxon>Streptosporangiales</taxon>
        <taxon>Streptosporangiaceae</taxon>
        <taxon>Sphaerisporangium</taxon>
    </lineage>
</organism>
<dbReference type="Proteomes" id="UP000253094">
    <property type="component" value="Unassembled WGS sequence"/>
</dbReference>
<gene>
    <name evidence="4" type="ORF">DQ384_24625</name>
</gene>
<evidence type="ECO:0000313" key="5">
    <source>
        <dbReference type="Proteomes" id="UP000253094"/>
    </source>
</evidence>
<evidence type="ECO:0000313" key="4">
    <source>
        <dbReference type="EMBL" id="RCG28306.1"/>
    </source>
</evidence>
<keyword evidence="1 4" id="KW-0378">Hydrolase</keyword>
<dbReference type="Pfam" id="PF12146">
    <property type="entry name" value="Hydrolase_4"/>
    <property type="match status" value="1"/>
</dbReference>
<feature type="active site" description="Charge relay system" evidence="2">
    <location>
        <position position="223"/>
    </location>
</feature>
<dbReference type="OrthoDB" id="9786110at2"/>
<proteinExistence type="predicted"/>
<accession>A0A367FD52</accession>
<dbReference type="InterPro" id="IPR022742">
    <property type="entry name" value="Hydrolase_4"/>
</dbReference>
<feature type="domain" description="Serine aminopeptidase S33" evidence="3">
    <location>
        <begin position="19"/>
        <end position="227"/>
    </location>
</feature>
<dbReference type="EMBL" id="QOIL01000014">
    <property type="protein sequence ID" value="RCG28306.1"/>
    <property type="molecule type" value="Genomic_DNA"/>
</dbReference>
<dbReference type="SUPFAM" id="SSF53474">
    <property type="entry name" value="alpha/beta-Hydrolases"/>
    <property type="match status" value="1"/>
</dbReference>
<evidence type="ECO:0000259" key="3">
    <source>
        <dbReference type="Pfam" id="PF12146"/>
    </source>
</evidence>
<comment type="caution">
    <text evidence="4">The sequence shown here is derived from an EMBL/GenBank/DDBJ whole genome shotgun (WGS) entry which is preliminary data.</text>
</comment>
<dbReference type="PANTHER" id="PTHR43798:SF31">
    <property type="entry name" value="AB HYDROLASE SUPERFAMILY PROTEIN YCLE"/>
    <property type="match status" value="1"/>
</dbReference>
<dbReference type="GO" id="GO:0016020">
    <property type="term" value="C:membrane"/>
    <property type="evidence" value="ECO:0007669"/>
    <property type="project" value="TreeGrafter"/>
</dbReference>
<dbReference type="PIRSF" id="PIRSF017388">
    <property type="entry name" value="Esterase_lipase"/>
    <property type="match status" value="1"/>
</dbReference>
<dbReference type="InterPro" id="IPR012354">
    <property type="entry name" value="Esterase_lipase"/>
</dbReference>
<feature type="active site" description="Charge relay system" evidence="2">
    <location>
        <position position="194"/>
    </location>
</feature>
<dbReference type="AlphaFoldDB" id="A0A367FD52"/>
<dbReference type="Gene3D" id="3.40.50.1820">
    <property type="entry name" value="alpha/beta hydrolase"/>
    <property type="match status" value="1"/>
</dbReference>
<dbReference type="InterPro" id="IPR029058">
    <property type="entry name" value="AB_hydrolase_fold"/>
</dbReference>
<reference evidence="4 5" key="1">
    <citation type="submission" date="2018-06" db="EMBL/GenBank/DDBJ databases">
        <title>Sphaerisporangium craniellae sp. nov., isolated from a marine sponge in the South China Sea.</title>
        <authorList>
            <person name="Li L."/>
        </authorList>
    </citation>
    <scope>NUCLEOTIDE SEQUENCE [LARGE SCALE GENOMIC DNA]</scope>
    <source>
        <strain evidence="4 5">CCTCC AA 208026</strain>
    </source>
</reference>
<dbReference type="PANTHER" id="PTHR43798">
    <property type="entry name" value="MONOACYLGLYCEROL LIPASE"/>
    <property type="match status" value="1"/>
</dbReference>
<keyword evidence="5" id="KW-1185">Reference proteome</keyword>
<sequence>MPLMPGSEPYQHEGGQIGVLLCHGFTGTPQSLRPWAEYLAAAGLTVSLPRLPGHGTTWQEMNRTRWEDWFAELERAFEALRARCAEVFVMGLSLGACMALRLAEVQGPQVRGVVVVNPSIVNDVPLLKLAPVLRFVVSSVAGVAGDIKREGVTELGYTRTPLSAAATLPRLWSLVQSELGRVTQPVLVYHSPEDHVVKPASVRFLRQALGDNLTVRECVNSYHVATLDNDAPEIFEGSLEFIRTHASVPLQRD</sequence>
<name>A0A367FD52_9ACTN</name>